<organism evidence="1 2">
    <name type="scientific">Termititenax aidoneus</name>
    <dbReference type="NCBI Taxonomy" id="2218524"/>
    <lineage>
        <taxon>Bacteria</taxon>
        <taxon>Bacillati</taxon>
        <taxon>Candidatus Margulisiibacteriota</taxon>
        <taxon>Candidatus Termititenacia</taxon>
        <taxon>Candidatus Termititenacales</taxon>
        <taxon>Candidatus Termititenacaceae</taxon>
        <taxon>Candidatus Termititenax</taxon>
    </lineage>
</organism>
<keyword evidence="2" id="KW-1185">Reference proteome</keyword>
<dbReference type="EMBL" id="BGZN01000111">
    <property type="protein sequence ID" value="GBR74943.1"/>
    <property type="molecule type" value="Genomic_DNA"/>
</dbReference>
<proteinExistence type="predicted"/>
<reference evidence="1 2" key="1">
    <citation type="journal article" date="2019" name="ISME J.">
        <title>Genome analyses of uncultured TG2/ZB3 bacteria in 'Margulisbacteria' specifically attached to ectosymbiotic spirochetes of protists in the termite gut.</title>
        <authorList>
            <person name="Utami Y.D."/>
            <person name="Kuwahara H."/>
            <person name="Igai K."/>
            <person name="Murakami T."/>
            <person name="Sugaya K."/>
            <person name="Morikawa T."/>
            <person name="Nagura Y."/>
            <person name="Yuki M."/>
            <person name="Deevong P."/>
            <person name="Inoue T."/>
            <person name="Kihara K."/>
            <person name="Lo N."/>
            <person name="Yamada A."/>
            <person name="Ohkuma M."/>
            <person name="Hongoh Y."/>
        </authorList>
    </citation>
    <scope>NUCLEOTIDE SEQUENCE [LARGE SCALE GENOMIC DNA]</scope>
    <source>
        <strain evidence="1">NkOx7-01</strain>
    </source>
</reference>
<accession>A0A388TEI8</accession>
<evidence type="ECO:0000313" key="2">
    <source>
        <dbReference type="Proteomes" id="UP000269352"/>
    </source>
</evidence>
<name>A0A388TEI8_TERA1</name>
<protein>
    <submittedName>
        <fullName evidence="1">Uncharacterized protein</fullName>
    </submittedName>
</protein>
<sequence length="97" mass="10227">MQKNAAQIVAESVEEIVLVSAARSVVRALVVRIAQENVARLIAAELAERGAQVNAARLSAKVLAERTVPADVPTPARPPVALPVQAIALYNVPEVAR</sequence>
<dbReference type="AlphaFoldDB" id="A0A388TEI8"/>
<gene>
    <name evidence="1" type="ORF">NO1_2030</name>
</gene>
<comment type="caution">
    <text evidence="1">The sequence shown here is derived from an EMBL/GenBank/DDBJ whole genome shotgun (WGS) entry which is preliminary data.</text>
</comment>
<evidence type="ECO:0000313" key="1">
    <source>
        <dbReference type="EMBL" id="GBR74943.1"/>
    </source>
</evidence>
<dbReference type="Proteomes" id="UP000269352">
    <property type="component" value="Unassembled WGS sequence"/>
</dbReference>